<gene>
    <name evidence="1" type="ORF">PGLA1383_LOCUS20007</name>
</gene>
<reference evidence="1" key="1">
    <citation type="submission" date="2021-02" db="EMBL/GenBank/DDBJ databases">
        <authorList>
            <person name="Dougan E. K."/>
            <person name="Rhodes N."/>
            <person name="Thang M."/>
            <person name="Chan C."/>
        </authorList>
    </citation>
    <scope>NUCLEOTIDE SEQUENCE</scope>
</reference>
<dbReference type="EMBL" id="CAJNNV010013471">
    <property type="protein sequence ID" value="CAE8601723.1"/>
    <property type="molecule type" value="Genomic_DNA"/>
</dbReference>
<evidence type="ECO:0000313" key="2">
    <source>
        <dbReference type="Proteomes" id="UP000654075"/>
    </source>
</evidence>
<evidence type="ECO:0000313" key="1">
    <source>
        <dbReference type="EMBL" id="CAE8601723.1"/>
    </source>
</evidence>
<name>A0A813ETW3_POLGL</name>
<keyword evidence="2" id="KW-1185">Reference proteome</keyword>
<accession>A0A813ETW3</accession>
<organism evidence="1 2">
    <name type="scientific">Polarella glacialis</name>
    <name type="common">Dinoflagellate</name>
    <dbReference type="NCBI Taxonomy" id="89957"/>
    <lineage>
        <taxon>Eukaryota</taxon>
        <taxon>Sar</taxon>
        <taxon>Alveolata</taxon>
        <taxon>Dinophyceae</taxon>
        <taxon>Suessiales</taxon>
        <taxon>Suessiaceae</taxon>
        <taxon>Polarella</taxon>
    </lineage>
</organism>
<sequence>MVQRVYRKNGYEEVTVVQSSIAQMTSPRGWCGTVKAHVKLGDDHSLARHVDVVHCLSGGFLNYYLLKASRVPLSCRLLLLDSTPILPKPKAFTTFTRQFLTDAGHLVLLKSWSCRQYGPKAAPWVLSARRALCEFKLASLWRAAMGAVGFKVAPASPARHWVWLIMGLAVRGSFDRVVSHMLSKVFGGSPDVRSPETVVFLHNPEDPYLDKSDVKNTVAAASQFGPLVSEQHVTTGHIKTLFRKPKNVFSQIR</sequence>
<proteinExistence type="predicted"/>
<comment type="caution">
    <text evidence="1">The sequence shown here is derived from an EMBL/GenBank/DDBJ whole genome shotgun (WGS) entry which is preliminary data.</text>
</comment>
<protein>
    <submittedName>
        <fullName evidence="1">Uncharacterized protein</fullName>
    </submittedName>
</protein>
<dbReference type="AlphaFoldDB" id="A0A813ETW3"/>
<dbReference type="OrthoDB" id="10530758at2759"/>
<dbReference type="Proteomes" id="UP000654075">
    <property type="component" value="Unassembled WGS sequence"/>
</dbReference>